<evidence type="ECO:0000313" key="2">
    <source>
        <dbReference type="Proteomes" id="UP000198280"/>
    </source>
</evidence>
<dbReference type="Gene3D" id="2.50.20.20">
    <property type="match status" value="1"/>
</dbReference>
<dbReference type="Proteomes" id="UP000198280">
    <property type="component" value="Unassembled WGS sequence"/>
</dbReference>
<name>A0A239NYJ9_9ACTN</name>
<reference evidence="1 2" key="1">
    <citation type="submission" date="2017-06" db="EMBL/GenBank/DDBJ databases">
        <authorList>
            <person name="Kim H.J."/>
            <person name="Triplett B.A."/>
        </authorList>
    </citation>
    <scope>NUCLEOTIDE SEQUENCE [LARGE SCALE GENOMIC DNA]</scope>
    <source>
        <strain evidence="1 2">CGMCC 4.1858</strain>
    </source>
</reference>
<sequence>MDNRPVGAGETLRRAVDSLVAEGSSKVATSMEMASGGTKIAIRGSGSFDYAERRGRLQVVLPPDAAGDAEHDPVTELLTPGALYMKNRGEGVPADKWVRVDTTRLPDGNLVTGGATDPLVAAELLRAAREVRQTGAETLDGVRVRHFQGVTDIADAARVASPLVRAELAAAADGFTVTRVPFDAWLDEEGRLRKVRQRFTFSNGGGAGVRSAPTQVTVVSTTGMYGFGAPVRVTLPRATDIYTGKIVSATGP</sequence>
<evidence type="ECO:0000313" key="1">
    <source>
        <dbReference type="EMBL" id="SNT59961.1"/>
    </source>
</evidence>
<dbReference type="SUPFAM" id="SSF89392">
    <property type="entry name" value="Prokaryotic lipoproteins and lipoprotein localization factors"/>
    <property type="match status" value="1"/>
</dbReference>
<dbReference type="EMBL" id="FZOF01000059">
    <property type="protein sequence ID" value="SNT59961.1"/>
    <property type="molecule type" value="Genomic_DNA"/>
</dbReference>
<gene>
    <name evidence="1" type="ORF">SAMN05216252_1599</name>
</gene>
<accession>A0A239NYJ9</accession>
<proteinExistence type="predicted"/>
<organism evidence="1 2">
    <name type="scientific">Actinacidiphila glaucinigra</name>
    <dbReference type="NCBI Taxonomy" id="235986"/>
    <lineage>
        <taxon>Bacteria</taxon>
        <taxon>Bacillati</taxon>
        <taxon>Actinomycetota</taxon>
        <taxon>Actinomycetes</taxon>
        <taxon>Kitasatosporales</taxon>
        <taxon>Streptomycetaceae</taxon>
        <taxon>Actinacidiphila</taxon>
    </lineage>
</organism>
<dbReference type="InterPro" id="IPR029046">
    <property type="entry name" value="LolA/LolB/LppX"/>
</dbReference>
<dbReference type="AlphaFoldDB" id="A0A239NYJ9"/>
<protein>
    <submittedName>
        <fullName evidence="1">Uncharacterized protein</fullName>
    </submittedName>
</protein>
<keyword evidence="2" id="KW-1185">Reference proteome</keyword>